<organism evidence="1 2">
    <name type="scientific">Hymenobacter busanensis</name>
    <dbReference type="NCBI Taxonomy" id="2607656"/>
    <lineage>
        <taxon>Bacteria</taxon>
        <taxon>Pseudomonadati</taxon>
        <taxon>Bacteroidota</taxon>
        <taxon>Cytophagia</taxon>
        <taxon>Cytophagales</taxon>
        <taxon>Hymenobacteraceae</taxon>
        <taxon>Hymenobacter</taxon>
    </lineage>
</organism>
<gene>
    <name evidence="1" type="ORF">F0P96_02620</name>
</gene>
<protein>
    <submittedName>
        <fullName evidence="1">Uncharacterized protein</fullName>
    </submittedName>
</protein>
<dbReference type="RefSeq" id="WP_151077178.1">
    <property type="nucleotide sequence ID" value="NZ_CP047647.1"/>
</dbReference>
<accession>A0A7L4ZV63</accession>
<evidence type="ECO:0000313" key="2">
    <source>
        <dbReference type="Proteomes" id="UP000326380"/>
    </source>
</evidence>
<dbReference type="AlphaFoldDB" id="A0A7L4ZV63"/>
<dbReference type="Proteomes" id="UP000326380">
    <property type="component" value="Unassembled WGS sequence"/>
</dbReference>
<dbReference type="EMBL" id="VTWU01000001">
    <property type="protein sequence ID" value="KAA9339530.1"/>
    <property type="molecule type" value="Genomic_DNA"/>
</dbReference>
<keyword evidence="2" id="KW-1185">Reference proteome</keyword>
<comment type="caution">
    <text evidence="1">The sequence shown here is derived from an EMBL/GenBank/DDBJ whole genome shotgun (WGS) entry which is preliminary data.</text>
</comment>
<sequence>MELLNFRICGSYIGIESPETGHIDLHNNFDFEHLHFEPTTGTLKLSWQNSKGLWAKRVPWSILGLNFTGVTYLHIKERDPEYPFTEDAALANICHTPPNARDEFETVYFNEDAKPDYDLTLYFQSEWGLKVNAATVRLDLEPIT</sequence>
<evidence type="ECO:0000313" key="1">
    <source>
        <dbReference type="EMBL" id="KAA9339530.1"/>
    </source>
</evidence>
<name>A0A7L4ZV63_9BACT</name>
<proteinExistence type="predicted"/>
<reference evidence="1 2" key="1">
    <citation type="submission" date="2019-09" db="EMBL/GenBank/DDBJ databases">
        <title>Genome sequence of Hymenobacter sp. M3.</title>
        <authorList>
            <person name="Srinivasan S."/>
        </authorList>
    </citation>
    <scope>NUCLEOTIDE SEQUENCE [LARGE SCALE GENOMIC DNA]</scope>
    <source>
        <strain evidence="1 2">M3</strain>
    </source>
</reference>